<keyword evidence="1" id="KW-0812">Transmembrane</keyword>
<dbReference type="RefSeq" id="WP_003981199.1">
    <property type="nucleotide sequence ID" value="NZ_CP043497.1"/>
</dbReference>
<keyword evidence="3" id="KW-1185">Reference proteome</keyword>
<sequence>MRYVHYCAACDARSEERATEYQAVADRDQHRRHAHHGLRPADRIEEIPGPLAIVARALLGALWTAARAGGRHIAASDTTREIRRSTYWQQAVRLLAIGVGIIALLALTVRGLT</sequence>
<organism evidence="2 3">
    <name type="scientific">Streptomyces rimosus subsp. rimosus</name>
    <dbReference type="NCBI Taxonomy" id="132474"/>
    <lineage>
        <taxon>Bacteria</taxon>
        <taxon>Bacillati</taxon>
        <taxon>Actinomycetota</taxon>
        <taxon>Actinomycetes</taxon>
        <taxon>Kitasatosporales</taxon>
        <taxon>Streptomycetaceae</taxon>
        <taxon>Streptomyces</taxon>
    </lineage>
</organism>
<name>A0ABY3Z7F1_STRRM</name>
<dbReference type="GeneID" id="66854628"/>
<accession>A0ABY3Z7F1</accession>
<dbReference type="Proteomes" id="UP000829494">
    <property type="component" value="Chromosome"/>
</dbReference>
<evidence type="ECO:0000313" key="3">
    <source>
        <dbReference type="Proteomes" id="UP000829494"/>
    </source>
</evidence>
<evidence type="ECO:0000256" key="1">
    <source>
        <dbReference type="SAM" id="Phobius"/>
    </source>
</evidence>
<keyword evidence="1" id="KW-0472">Membrane</keyword>
<protein>
    <recommendedName>
        <fullName evidence="4">Integral membrane protein</fullName>
    </recommendedName>
</protein>
<evidence type="ECO:0000313" key="2">
    <source>
        <dbReference type="EMBL" id="UNZ06236.1"/>
    </source>
</evidence>
<proteinExistence type="predicted"/>
<evidence type="ECO:0008006" key="4">
    <source>
        <dbReference type="Google" id="ProtNLM"/>
    </source>
</evidence>
<reference evidence="2 3" key="1">
    <citation type="submission" date="2022-03" db="EMBL/GenBank/DDBJ databases">
        <title>Complete genome of Streptomyces rimosus ssp. rimosus R7 (=ATCC 10970).</title>
        <authorList>
            <person name="Beganovic S."/>
            <person name="Ruckert C."/>
            <person name="Busche T."/>
            <person name="Kalinowski J."/>
            <person name="Wittmann C."/>
        </authorList>
    </citation>
    <scope>NUCLEOTIDE SEQUENCE [LARGE SCALE GENOMIC DNA]</scope>
    <source>
        <strain evidence="2 3">R7</strain>
    </source>
</reference>
<feature type="transmembrane region" description="Helical" evidence="1">
    <location>
        <begin position="91"/>
        <end position="112"/>
    </location>
</feature>
<gene>
    <name evidence="2" type="ORF">SRIMR7_29220</name>
</gene>
<dbReference type="EMBL" id="CP094298">
    <property type="protein sequence ID" value="UNZ06236.1"/>
    <property type="molecule type" value="Genomic_DNA"/>
</dbReference>
<keyword evidence="1" id="KW-1133">Transmembrane helix</keyword>